<dbReference type="Proteomes" id="UP000019275">
    <property type="component" value="Unassembled WGS sequence"/>
</dbReference>
<dbReference type="EMBL" id="ARZX01000014">
    <property type="protein sequence ID" value="EWH13087.1"/>
    <property type="molecule type" value="Genomic_DNA"/>
</dbReference>
<evidence type="ECO:0000313" key="3">
    <source>
        <dbReference type="EMBL" id="EWH13087.1"/>
    </source>
</evidence>
<reference evidence="3 4" key="1">
    <citation type="journal article" date="2014" name="Genome Announc.">
        <title>Draft Genome Sequence of the Carrageenan-Degrading Bacterium Cellulophaga sp. Strain KL-A, Isolated from Decaying Marine Algae.</title>
        <authorList>
            <person name="Shan D."/>
            <person name="Ying J."/>
            <person name="Li X."/>
            <person name="Gao Z."/>
            <person name="Wei G."/>
            <person name="Shao Z."/>
        </authorList>
    </citation>
    <scope>NUCLEOTIDE SEQUENCE [LARGE SCALE GENOMIC DNA]</scope>
    <source>
        <strain evidence="3 4">KL-A</strain>
    </source>
</reference>
<dbReference type="Pfam" id="PF10077">
    <property type="entry name" value="DUF2314"/>
    <property type="match status" value="1"/>
</dbReference>
<proteinExistence type="predicted"/>
<protein>
    <recommendedName>
        <fullName evidence="5">DUF2185 domain-containing protein</fullName>
    </recommendedName>
</protein>
<comment type="caution">
    <text evidence="3">The sequence shown here is derived from an EMBL/GenBank/DDBJ whole genome shotgun (WGS) entry which is preliminary data.</text>
</comment>
<sequence length="312" mass="36592">MIFNNIKRKQAVKDFFEYVESELLTNEENSDVINGVKKQLKKGLELIENNEWGIAFENLSSELVEHYIIVDRKGNDLVKKVIKLCKLNKKWEFDLRRINSIGYKMGSWKLTDSEKLAKENIYTFYKPSREILNNLKVGNIVKLTFEFESSNPEHPGAERMWVEITEINKGKFIGTLDNHPFYLHELYAGDEIEFEYKHIIDHDLGLSEPNLVDKYYDRCFATNKVLYENAPINYIYREEPMEVDKERDYVDTGWRILSGDESDEYMEDLENISLVSVGSVLSRDDSFIDLLESEVGTSFERNENGIFEKINE</sequence>
<feature type="domain" description="DUF2314" evidence="2">
    <location>
        <begin position="124"/>
        <end position="201"/>
    </location>
</feature>
<organism evidence="3 4">
    <name type="scientific">Cellulophaga geojensis KL-A</name>
    <dbReference type="NCBI Taxonomy" id="1328323"/>
    <lineage>
        <taxon>Bacteria</taxon>
        <taxon>Pseudomonadati</taxon>
        <taxon>Bacteroidota</taxon>
        <taxon>Flavobacteriia</taxon>
        <taxon>Flavobacteriales</taxon>
        <taxon>Flavobacteriaceae</taxon>
        <taxon>Cellulophaga</taxon>
    </lineage>
</organism>
<evidence type="ECO:0000259" key="1">
    <source>
        <dbReference type="Pfam" id="PF09951"/>
    </source>
</evidence>
<evidence type="ECO:0008006" key="5">
    <source>
        <dbReference type="Google" id="ProtNLM"/>
    </source>
</evidence>
<dbReference type="InterPro" id="IPR018689">
    <property type="entry name" value="Imm33_dom"/>
</dbReference>
<evidence type="ECO:0000259" key="2">
    <source>
        <dbReference type="Pfam" id="PF10077"/>
    </source>
</evidence>
<dbReference type="PANTHER" id="PTHR38743:SF2">
    <property type="entry name" value="DUF2185 DOMAIN-CONTAINING PROTEIN"/>
    <property type="match status" value="1"/>
</dbReference>
<dbReference type="InterPro" id="IPR018756">
    <property type="entry name" value="DUF2314"/>
</dbReference>
<dbReference type="Pfam" id="PF09951">
    <property type="entry name" value="Imm33"/>
    <property type="match status" value="1"/>
</dbReference>
<dbReference type="RefSeq" id="WP_051456094.1">
    <property type="nucleotide sequence ID" value="NZ_ARZX01000014.1"/>
</dbReference>
<feature type="domain" description="Immunity protein Imm33" evidence="1">
    <location>
        <begin position="219"/>
        <end position="310"/>
    </location>
</feature>
<dbReference type="PANTHER" id="PTHR38743">
    <property type="entry name" value="SIMILAR TO GLYOXYLASE I FAMILY PROTEIN"/>
    <property type="match status" value="1"/>
</dbReference>
<gene>
    <name evidence="3" type="ORF">KLA_11100</name>
</gene>
<accession>A0ABN0RMC8</accession>
<name>A0ABN0RMC8_9FLAO</name>
<evidence type="ECO:0000313" key="4">
    <source>
        <dbReference type="Proteomes" id="UP000019275"/>
    </source>
</evidence>
<keyword evidence="4" id="KW-1185">Reference proteome</keyword>